<protein>
    <submittedName>
        <fullName evidence="4">Uncharacterized protein LOC111021831</fullName>
    </submittedName>
</protein>
<gene>
    <name evidence="4" type="primary">LOC111021831</name>
</gene>
<feature type="domain" description="Retrotransposon Copia-like N-terminal" evidence="2">
    <location>
        <begin position="45"/>
        <end position="91"/>
    </location>
</feature>
<reference evidence="4" key="1">
    <citation type="submission" date="2025-08" db="UniProtKB">
        <authorList>
            <consortium name="RefSeq"/>
        </authorList>
    </citation>
    <scope>IDENTIFICATION</scope>
    <source>
        <strain evidence="4">OHB3-1</strain>
    </source>
</reference>
<evidence type="ECO:0000256" key="1">
    <source>
        <dbReference type="SAM" id="MobiDB-lite"/>
    </source>
</evidence>
<accession>A0A6J1DKR8</accession>
<dbReference type="Proteomes" id="UP000504603">
    <property type="component" value="Unplaced"/>
</dbReference>
<evidence type="ECO:0000313" key="4">
    <source>
        <dbReference type="RefSeq" id="XP_022154608.1"/>
    </source>
</evidence>
<dbReference type="RefSeq" id="XP_022154608.1">
    <property type="nucleotide sequence ID" value="XM_022298916.1"/>
</dbReference>
<evidence type="ECO:0000259" key="2">
    <source>
        <dbReference type="Pfam" id="PF14244"/>
    </source>
</evidence>
<dbReference type="OrthoDB" id="5544992at2759"/>
<keyword evidence="3" id="KW-1185">Reference proteome</keyword>
<dbReference type="GeneID" id="111021831"/>
<name>A0A6J1DKR8_MOMCH</name>
<dbReference type="KEGG" id="mcha:111021831"/>
<evidence type="ECO:0000313" key="3">
    <source>
        <dbReference type="Proteomes" id="UP000504603"/>
    </source>
</evidence>
<feature type="compositionally biased region" description="Low complexity" evidence="1">
    <location>
        <begin position="21"/>
        <end position="33"/>
    </location>
</feature>
<dbReference type="PANTHER" id="PTHR37610:SF81">
    <property type="entry name" value="RETROTRANSPOSON COPIA-LIKE N-TERMINAL DOMAIN-CONTAINING PROTEIN"/>
    <property type="match status" value="1"/>
</dbReference>
<dbReference type="AlphaFoldDB" id="A0A6J1DKR8"/>
<organism evidence="3 4">
    <name type="scientific">Momordica charantia</name>
    <name type="common">Bitter gourd</name>
    <name type="synonym">Balsam pear</name>
    <dbReference type="NCBI Taxonomy" id="3673"/>
    <lineage>
        <taxon>Eukaryota</taxon>
        <taxon>Viridiplantae</taxon>
        <taxon>Streptophyta</taxon>
        <taxon>Embryophyta</taxon>
        <taxon>Tracheophyta</taxon>
        <taxon>Spermatophyta</taxon>
        <taxon>Magnoliopsida</taxon>
        <taxon>eudicotyledons</taxon>
        <taxon>Gunneridae</taxon>
        <taxon>Pentapetalae</taxon>
        <taxon>rosids</taxon>
        <taxon>fabids</taxon>
        <taxon>Cucurbitales</taxon>
        <taxon>Cucurbitaceae</taxon>
        <taxon>Momordiceae</taxon>
        <taxon>Momordica</taxon>
    </lineage>
</organism>
<sequence>MPTTPPSSPVRPIDPIAPVLDDSSSPNSSSSVSGVDSVLNPYYLHHTDNTELVLVTQPLTEENYSSWSRSMLIALSIKNKLGFIDGSISRPIGELLPAWIHNNHVVIAWILNSVSKEISSSILFSESARDIWIDLKERFEKSNGPRIFQLKRDLAQLWQNQQSVSLYFTKLKAVWDELIQYRPLCSCSCVSSSPSPTASLALAVQHSAHSSKTMTKSLATTSKGKKERPFCTHCGLFGHTIDRCYKLHGYPPGYRSQNLRSSSQAFAHSASSQTTSGFFSFFSCYVES</sequence>
<proteinExistence type="predicted"/>
<dbReference type="InterPro" id="IPR029472">
    <property type="entry name" value="Copia-like_N"/>
</dbReference>
<dbReference type="PANTHER" id="PTHR37610">
    <property type="entry name" value="CCHC-TYPE DOMAIN-CONTAINING PROTEIN"/>
    <property type="match status" value="1"/>
</dbReference>
<feature type="region of interest" description="Disordered" evidence="1">
    <location>
        <begin position="1"/>
        <end position="33"/>
    </location>
</feature>
<dbReference type="Pfam" id="PF14244">
    <property type="entry name" value="Retrotran_gag_3"/>
    <property type="match status" value="1"/>
</dbReference>